<dbReference type="EMBL" id="JBDKWZ010000041">
    <property type="protein sequence ID" value="MEN7552019.1"/>
    <property type="molecule type" value="Genomic_DNA"/>
</dbReference>
<keyword evidence="1" id="KW-1133">Transmembrane helix</keyword>
<evidence type="ECO:0000256" key="1">
    <source>
        <dbReference type="SAM" id="Phobius"/>
    </source>
</evidence>
<reference evidence="2 3" key="1">
    <citation type="submission" date="2024-04" db="EMBL/GenBank/DDBJ databases">
        <title>Novel genus in family Flammeovirgaceae.</title>
        <authorList>
            <person name="Nguyen T.H."/>
            <person name="Vuong T.Q."/>
            <person name="Le H."/>
            <person name="Kim S.-G."/>
        </authorList>
    </citation>
    <scope>NUCLEOTIDE SEQUENCE [LARGE SCALE GENOMIC DNA]</scope>
    <source>
        <strain evidence="2 3">JCM 23209</strain>
    </source>
</reference>
<dbReference type="RefSeq" id="WP_346824796.1">
    <property type="nucleotide sequence ID" value="NZ_JBDKWZ010000041.1"/>
</dbReference>
<gene>
    <name evidence="2" type="ORF">AAG747_29180</name>
</gene>
<protein>
    <submittedName>
        <fullName evidence="2">Uncharacterized protein</fullName>
    </submittedName>
</protein>
<dbReference type="AlphaFoldDB" id="A0AAW9SIA4"/>
<dbReference type="Proteomes" id="UP001403385">
    <property type="component" value="Unassembled WGS sequence"/>
</dbReference>
<evidence type="ECO:0000313" key="2">
    <source>
        <dbReference type="EMBL" id="MEN7552019.1"/>
    </source>
</evidence>
<organism evidence="2 3">
    <name type="scientific">Rapidithrix thailandica</name>
    <dbReference type="NCBI Taxonomy" id="413964"/>
    <lineage>
        <taxon>Bacteria</taxon>
        <taxon>Pseudomonadati</taxon>
        <taxon>Bacteroidota</taxon>
        <taxon>Cytophagia</taxon>
        <taxon>Cytophagales</taxon>
        <taxon>Flammeovirgaceae</taxon>
        <taxon>Rapidithrix</taxon>
    </lineage>
</organism>
<feature type="transmembrane region" description="Helical" evidence="1">
    <location>
        <begin position="12"/>
        <end position="36"/>
    </location>
</feature>
<evidence type="ECO:0000313" key="3">
    <source>
        <dbReference type="Proteomes" id="UP001403385"/>
    </source>
</evidence>
<proteinExistence type="predicted"/>
<keyword evidence="3" id="KW-1185">Reference proteome</keyword>
<accession>A0AAW9SIA4</accession>
<keyword evidence="1" id="KW-0472">Membrane</keyword>
<name>A0AAW9SIA4_9BACT</name>
<sequence length="174" mass="19870">MNGEEIMNTMDIVAFIASLTSIILAILAIILSIVFYKWSDNSNKDIQKVAQAIDGNTKKIENLFDKLYTDTFGLMKSNVEAMQNRFYNVPSSGDSSLDRKEYLEEIIFSILQKNKKESRDKLVNIILSTQKEKEYKESEILAALESLEQRDKLSKTQNDYILKSYTSNEGGSEE</sequence>
<comment type="caution">
    <text evidence="2">The sequence shown here is derived from an EMBL/GenBank/DDBJ whole genome shotgun (WGS) entry which is preliminary data.</text>
</comment>
<keyword evidence="1" id="KW-0812">Transmembrane</keyword>